<evidence type="ECO:0000313" key="1">
    <source>
        <dbReference type="EMBL" id="SDQ98574.1"/>
    </source>
</evidence>
<organism evidence="1 2">
    <name type="scientific">Chryseobacterium soldanellicola</name>
    <dbReference type="NCBI Taxonomy" id="311333"/>
    <lineage>
        <taxon>Bacteria</taxon>
        <taxon>Pseudomonadati</taxon>
        <taxon>Bacteroidota</taxon>
        <taxon>Flavobacteriia</taxon>
        <taxon>Flavobacteriales</taxon>
        <taxon>Weeksellaceae</taxon>
        <taxon>Chryseobacterium group</taxon>
        <taxon>Chryseobacterium</taxon>
    </lineage>
</organism>
<evidence type="ECO:0000313" key="2">
    <source>
        <dbReference type="Proteomes" id="UP000199627"/>
    </source>
</evidence>
<gene>
    <name evidence="1" type="ORF">SAMN05421664_2987</name>
</gene>
<keyword evidence="2" id="KW-1185">Reference proteome</keyword>
<dbReference type="EMBL" id="FNKL01000004">
    <property type="protein sequence ID" value="SDQ98574.1"/>
    <property type="molecule type" value="Genomic_DNA"/>
</dbReference>
<reference evidence="2" key="1">
    <citation type="submission" date="2016-10" db="EMBL/GenBank/DDBJ databases">
        <authorList>
            <person name="Varghese N."/>
            <person name="Submissions S."/>
        </authorList>
    </citation>
    <scope>NUCLEOTIDE SEQUENCE [LARGE SCALE GENOMIC DNA]</scope>
    <source>
        <strain evidence="2">DSM 17072</strain>
    </source>
</reference>
<dbReference type="AlphaFoldDB" id="A0A1H1FCR8"/>
<proteinExistence type="predicted"/>
<protein>
    <submittedName>
        <fullName evidence="1">Uncharacterized protein</fullName>
    </submittedName>
</protein>
<name>A0A1H1FCR8_9FLAO</name>
<sequence length="45" mass="4774">MQSESSTDSTPCKGESVLTNKVLDNGEIISNGSVFIIYCYITSAA</sequence>
<dbReference type="Proteomes" id="UP000199627">
    <property type="component" value="Unassembled WGS sequence"/>
</dbReference>
<accession>A0A1H1FCR8</accession>